<accession>A0AAI9PF07</accession>
<keyword evidence="5" id="KW-1185">Reference proteome</keyword>
<dbReference type="InterPro" id="IPR046148">
    <property type="entry name" value="Septknot"/>
</dbReference>
<comment type="caution">
    <text evidence="4">The sequence shown here is derived from an EMBL/GenBank/DDBJ whole genome shotgun (WGS) entry which is preliminary data.</text>
</comment>
<feature type="signal peptide" evidence="1">
    <location>
        <begin position="1"/>
        <end position="21"/>
    </location>
</feature>
<evidence type="ECO:0000313" key="3">
    <source>
        <dbReference type="EMBL" id="GKX47534.1"/>
    </source>
</evidence>
<dbReference type="AlphaFoldDB" id="A0AAI9PF07"/>
<keyword evidence="1" id="KW-0732">Signal</keyword>
<dbReference type="Pfam" id="PF19647">
    <property type="entry name" value="Septknot"/>
    <property type="match status" value="1"/>
</dbReference>
<evidence type="ECO:0000313" key="6">
    <source>
        <dbReference type="Proteomes" id="UP001165145"/>
    </source>
</evidence>
<evidence type="ECO:0000256" key="1">
    <source>
        <dbReference type="SAM" id="SignalP"/>
    </source>
</evidence>
<dbReference type="Proteomes" id="UP001058167">
    <property type="component" value="Unassembled WGS sequence"/>
</dbReference>
<name>A0AAI9PF07_PECCC</name>
<feature type="domain" description="7(1) septoil knot" evidence="2">
    <location>
        <begin position="25"/>
        <end position="96"/>
    </location>
</feature>
<gene>
    <name evidence="4" type="ORF">Pcaca03_24220</name>
    <name evidence="3" type="ORF">SOASR016_22860</name>
</gene>
<evidence type="ECO:0000313" key="4">
    <source>
        <dbReference type="EMBL" id="GLV69978.1"/>
    </source>
</evidence>
<sequence length="101" mass="11660">MKYLGLTLVCCVVLFSPFSLAVDVSKIYGRIQIVDSFPDYRVQIVSAHEHLRVQEVTAFANRAGEWEIVDNFPDFKIQIVDVHPDFKVRLVDHFPGPSRRR</sequence>
<protein>
    <recommendedName>
        <fullName evidence="2">7(1) septoil knot domain-containing protein</fullName>
    </recommendedName>
</protein>
<evidence type="ECO:0000313" key="5">
    <source>
        <dbReference type="Proteomes" id="UP001058167"/>
    </source>
</evidence>
<organism evidence="4 6">
    <name type="scientific">Pectobacterium carotovorum subsp. carotovorum</name>
    <name type="common">Erwinia carotovora subsp. carotovora</name>
    <dbReference type="NCBI Taxonomy" id="555"/>
    <lineage>
        <taxon>Bacteria</taxon>
        <taxon>Pseudomonadati</taxon>
        <taxon>Pseudomonadota</taxon>
        <taxon>Gammaproteobacteria</taxon>
        <taxon>Enterobacterales</taxon>
        <taxon>Pectobacteriaceae</taxon>
        <taxon>Pectobacterium</taxon>
    </lineage>
</organism>
<dbReference type="EMBL" id="BSRL01000005">
    <property type="protein sequence ID" value="GLV69978.1"/>
    <property type="molecule type" value="Genomic_DNA"/>
</dbReference>
<dbReference type="Proteomes" id="UP001165145">
    <property type="component" value="Unassembled WGS sequence"/>
</dbReference>
<reference evidence="3" key="1">
    <citation type="submission" date="2022-06" db="EMBL/GenBank/DDBJ databases">
        <title>Draft genome sequences of Pectobacterium carotovorum subsp. carotovorum str. NBRC12380.</title>
        <authorList>
            <person name="Wakabayashi Y."/>
            <person name="Kojima K."/>
        </authorList>
    </citation>
    <scope>NUCLEOTIDE SEQUENCE</scope>
    <source>
        <strain evidence="3">NBRC 12380</strain>
    </source>
</reference>
<reference evidence="4" key="2">
    <citation type="submission" date="2023-02" db="EMBL/GenBank/DDBJ databases">
        <title>Pectobacterium carotovorum subsp. carotovorum NBRC 12380.</title>
        <authorList>
            <person name="Ichikawa N."/>
            <person name="Sato H."/>
            <person name="Tonouchi N."/>
        </authorList>
    </citation>
    <scope>NUCLEOTIDE SEQUENCE</scope>
    <source>
        <strain evidence="4">NBRC 12380</strain>
    </source>
</reference>
<dbReference type="EMBL" id="BRLF01000005">
    <property type="protein sequence ID" value="GKX47534.1"/>
    <property type="molecule type" value="Genomic_DNA"/>
</dbReference>
<dbReference type="RefSeq" id="WP_203471012.1">
    <property type="nucleotide sequence ID" value="NZ_BRCK01000001.1"/>
</dbReference>
<proteinExistence type="predicted"/>
<feature type="chain" id="PRO_5044707867" description="7(1) septoil knot domain-containing protein" evidence="1">
    <location>
        <begin position="22"/>
        <end position="101"/>
    </location>
</feature>
<evidence type="ECO:0000259" key="2">
    <source>
        <dbReference type="Pfam" id="PF19647"/>
    </source>
</evidence>